<reference evidence="2" key="1">
    <citation type="submission" date="2020-11" db="EMBL/GenBank/DDBJ databases">
        <authorList>
            <person name="Tran Van P."/>
        </authorList>
    </citation>
    <scope>NUCLEOTIDE SEQUENCE</scope>
</reference>
<dbReference type="PANTHER" id="PTHR47237:SF1">
    <property type="entry name" value="SLL0310 PROTEIN"/>
    <property type="match status" value="1"/>
</dbReference>
<proteinExistence type="predicted"/>
<dbReference type="CDD" id="cd04301">
    <property type="entry name" value="NAT_SF"/>
    <property type="match status" value="1"/>
</dbReference>
<protein>
    <recommendedName>
        <fullName evidence="1">N-acetyltransferase domain-containing protein</fullName>
    </recommendedName>
</protein>
<dbReference type="Pfam" id="PF00583">
    <property type="entry name" value="Acetyltransf_1"/>
    <property type="match status" value="1"/>
</dbReference>
<dbReference type="Gene3D" id="3.40.630.90">
    <property type="match status" value="1"/>
</dbReference>
<dbReference type="OrthoDB" id="6479651at2759"/>
<evidence type="ECO:0000259" key="1">
    <source>
        <dbReference type="PROSITE" id="PS51186"/>
    </source>
</evidence>
<feature type="domain" description="N-acetyltransferase" evidence="1">
    <location>
        <begin position="9"/>
        <end position="144"/>
    </location>
</feature>
<sequence>MSVTAKPNYVIRNIRLSDCDEVRDIWRSVNFGIVKYANEVMINLDPNGIFVVEDTDSGKLLGYVAAVNLSDDLAFIGGYCVRPDYRGHGIGQKLWNTGMAHMGDRNVGLFAFTVKMFEIYRDHHNFKCIPDRYLHHFRGQFNPCADIINEMAGISVVAITDANVSAVVEYDKAICGLDRRVMISGFAKTPGDISLVAVNERNEVLGYSFLLQTVNDEIMTFEPLYANDPQIAELLGNKCCQLIPANKTTDIYCKCWNFHHKSHEFAKRLGLKVVRDQLTSFTKEIVNGDLDKVFAIQSTVFYSF</sequence>
<dbReference type="InterPro" id="IPR052729">
    <property type="entry name" value="Acyl/Acetyltrans_Enzymes"/>
</dbReference>
<keyword evidence="3" id="KW-1185">Reference proteome</keyword>
<dbReference type="PANTHER" id="PTHR47237">
    <property type="entry name" value="SLL0310 PROTEIN"/>
    <property type="match status" value="1"/>
</dbReference>
<dbReference type="AlphaFoldDB" id="A0A7R9MGD4"/>
<gene>
    <name evidence="2" type="ORF">ONB1V03_LOCUS15160</name>
</gene>
<dbReference type="InterPro" id="IPR041496">
    <property type="entry name" value="YitH/HolE_GNAT"/>
</dbReference>
<dbReference type="GO" id="GO:0016747">
    <property type="term" value="F:acyltransferase activity, transferring groups other than amino-acyl groups"/>
    <property type="evidence" value="ECO:0007669"/>
    <property type="project" value="InterPro"/>
</dbReference>
<accession>A0A7R9MGD4</accession>
<dbReference type="InterPro" id="IPR000182">
    <property type="entry name" value="GNAT_dom"/>
</dbReference>
<dbReference type="Pfam" id="PF18014">
    <property type="entry name" value="Acetyltransf_18"/>
    <property type="match status" value="1"/>
</dbReference>
<dbReference type="SUPFAM" id="SSF55729">
    <property type="entry name" value="Acyl-CoA N-acyltransferases (Nat)"/>
    <property type="match status" value="1"/>
</dbReference>
<dbReference type="PROSITE" id="PS51186">
    <property type="entry name" value="GNAT"/>
    <property type="match status" value="1"/>
</dbReference>
<dbReference type="Proteomes" id="UP000728032">
    <property type="component" value="Unassembled WGS sequence"/>
</dbReference>
<evidence type="ECO:0000313" key="2">
    <source>
        <dbReference type="EMBL" id="CAD7658539.1"/>
    </source>
</evidence>
<evidence type="ECO:0000313" key="3">
    <source>
        <dbReference type="Proteomes" id="UP000728032"/>
    </source>
</evidence>
<organism evidence="2">
    <name type="scientific">Oppiella nova</name>
    <dbReference type="NCBI Taxonomy" id="334625"/>
    <lineage>
        <taxon>Eukaryota</taxon>
        <taxon>Metazoa</taxon>
        <taxon>Ecdysozoa</taxon>
        <taxon>Arthropoda</taxon>
        <taxon>Chelicerata</taxon>
        <taxon>Arachnida</taxon>
        <taxon>Acari</taxon>
        <taxon>Acariformes</taxon>
        <taxon>Sarcoptiformes</taxon>
        <taxon>Oribatida</taxon>
        <taxon>Brachypylina</taxon>
        <taxon>Oppioidea</taxon>
        <taxon>Oppiidae</taxon>
        <taxon>Oppiella</taxon>
    </lineage>
</organism>
<dbReference type="InterPro" id="IPR016181">
    <property type="entry name" value="Acyl_CoA_acyltransferase"/>
</dbReference>
<dbReference type="EMBL" id="OC930059">
    <property type="protein sequence ID" value="CAD7658539.1"/>
    <property type="molecule type" value="Genomic_DNA"/>
</dbReference>
<dbReference type="Gene3D" id="3.40.630.30">
    <property type="match status" value="1"/>
</dbReference>
<name>A0A7R9MGD4_9ACAR</name>
<dbReference type="EMBL" id="CAJPVJ010015234">
    <property type="protein sequence ID" value="CAG2175725.1"/>
    <property type="molecule type" value="Genomic_DNA"/>
</dbReference>